<evidence type="ECO:0000313" key="2">
    <source>
        <dbReference type="Proteomes" id="UP001519460"/>
    </source>
</evidence>
<dbReference type="AlphaFoldDB" id="A0ABD0JC50"/>
<sequence length="135" mass="15066">MIKYMYKPVHRLPYLKPLLHLHVDMSYTACTYPIQIDPGICHTDPPTSHSYGQGSKSKALLILTYCHLAPRNRQSFEKVVTNNFTFNTHGLQLGQCPLYLPCPLLAEITDVMSSSWSLSPVSTLGQAANDDRASS</sequence>
<comment type="caution">
    <text evidence="1">The sequence shown here is derived from an EMBL/GenBank/DDBJ whole genome shotgun (WGS) entry which is preliminary data.</text>
</comment>
<name>A0ABD0JC50_9CAEN</name>
<evidence type="ECO:0000313" key="1">
    <source>
        <dbReference type="EMBL" id="KAK7469575.1"/>
    </source>
</evidence>
<keyword evidence="2" id="KW-1185">Reference proteome</keyword>
<gene>
    <name evidence="1" type="ORF">BaRGS_00036423</name>
</gene>
<dbReference type="EMBL" id="JACVVK020000512">
    <property type="protein sequence ID" value="KAK7469575.1"/>
    <property type="molecule type" value="Genomic_DNA"/>
</dbReference>
<dbReference type="Proteomes" id="UP001519460">
    <property type="component" value="Unassembled WGS sequence"/>
</dbReference>
<organism evidence="1 2">
    <name type="scientific">Batillaria attramentaria</name>
    <dbReference type="NCBI Taxonomy" id="370345"/>
    <lineage>
        <taxon>Eukaryota</taxon>
        <taxon>Metazoa</taxon>
        <taxon>Spiralia</taxon>
        <taxon>Lophotrochozoa</taxon>
        <taxon>Mollusca</taxon>
        <taxon>Gastropoda</taxon>
        <taxon>Caenogastropoda</taxon>
        <taxon>Sorbeoconcha</taxon>
        <taxon>Cerithioidea</taxon>
        <taxon>Batillariidae</taxon>
        <taxon>Batillaria</taxon>
    </lineage>
</organism>
<reference evidence="1 2" key="1">
    <citation type="journal article" date="2023" name="Sci. Data">
        <title>Genome assembly of the Korean intertidal mud-creeper Batillaria attramentaria.</title>
        <authorList>
            <person name="Patra A.K."/>
            <person name="Ho P.T."/>
            <person name="Jun S."/>
            <person name="Lee S.J."/>
            <person name="Kim Y."/>
            <person name="Won Y.J."/>
        </authorList>
    </citation>
    <scope>NUCLEOTIDE SEQUENCE [LARGE SCALE GENOMIC DNA]</scope>
    <source>
        <strain evidence="1">Wonlab-2016</strain>
    </source>
</reference>
<accession>A0ABD0JC50</accession>
<protein>
    <submittedName>
        <fullName evidence="1">Uncharacterized protein</fullName>
    </submittedName>
</protein>
<proteinExistence type="predicted"/>